<dbReference type="EC" id="2.4.1.182" evidence="3 11"/>
<sequence length="385" mass="43364">MNSLKIAVIVGEISGDLLAGDLIKRIKEMVPSPVDLVGVGGDSLKKEGLVSLFDFSELSVMGIMQVIRHLPRFILRINQTVELIVSSQPDVLLIVDNPDFTHRVAKRVRKKLPNIPIVNYVCPSVWAWREGRAHAMCAYINQVISILPFEKEAMQRLGGPYTTFVGHPLSSNSSVLKIYNQQSKRHNNSSQQKTILLLPGSRAKEISKILPVFEQAVRSLVLRNPSIKFALVTVPSQENLVRTIVSKWDIAPEIIFDIEKKEKVFMKCDAAIAASGTVILELALCGIPVVSIYKSDWIVNLLSFYIKTWTAALPNLIVDYPLVPEYFNNMIRSEALVRWIERLSHDTLQRRAMLHGFEKLWSYMNTTKPAGHMAAEVVLQVLDRE</sequence>
<evidence type="ECO:0000256" key="7">
    <source>
        <dbReference type="ARBA" id="ARBA00022676"/>
    </source>
</evidence>
<dbReference type="Gene3D" id="3.40.50.2000">
    <property type="entry name" value="Glycogen Phosphorylase B"/>
    <property type="match status" value="1"/>
</dbReference>
<dbReference type="PANTHER" id="PTHR30372">
    <property type="entry name" value="LIPID-A-DISACCHARIDE SYNTHASE"/>
    <property type="match status" value="1"/>
</dbReference>
<evidence type="ECO:0000256" key="1">
    <source>
        <dbReference type="ARBA" id="ARBA00002056"/>
    </source>
</evidence>
<dbReference type="PANTHER" id="PTHR30372:SF4">
    <property type="entry name" value="LIPID-A-DISACCHARIDE SYNTHASE, MITOCHONDRIAL-RELATED"/>
    <property type="match status" value="1"/>
</dbReference>
<dbReference type="KEGG" id="lau:G293_02380"/>
<comment type="catalytic activity">
    <reaction evidence="10">
        <text>a lipid X + a UDP-2-N,3-O-bis[(3R)-3-hydroxyacyl]-alpha-D-glucosamine = a lipid A disaccharide + UDP + H(+)</text>
        <dbReference type="Rhea" id="RHEA:67828"/>
        <dbReference type="ChEBI" id="CHEBI:15378"/>
        <dbReference type="ChEBI" id="CHEBI:58223"/>
        <dbReference type="ChEBI" id="CHEBI:137748"/>
        <dbReference type="ChEBI" id="CHEBI:176338"/>
        <dbReference type="ChEBI" id="CHEBI:176343"/>
        <dbReference type="EC" id="2.4.1.182"/>
    </reaction>
</comment>
<comment type="similarity">
    <text evidence="2">Belongs to the LpxB family.</text>
</comment>
<dbReference type="SUPFAM" id="SSF53756">
    <property type="entry name" value="UDP-Glycosyltransferase/glycogen phosphorylase"/>
    <property type="match status" value="1"/>
</dbReference>
<evidence type="ECO:0000256" key="3">
    <source>
        <dbReference type="ARBA" id="ARBA00012687"/>
    </source>
</evidence>
<evidence type="ECO:0000256" key="11">
    <source>
        <dbReference type="NCBIfam" id="TIGR00215"/>
    </source>
</evidence>
<evidence type="ECO:0000256" key="6">
    <source>
        <dbReference type="ARBA" id="ARBA00022556"/>
    </source>
</evidence>
<evidence type="ECO:0000256" key="5">
    <source>
        <dbReference type="ARBA" id="ARBA00022516"/>
    </source>
</evidence>
<keyword evidence="8 12" id="KW-0808">Transferase</keyword>
<dbReference type="GO" id="GO:0008915">
    <property type="term" value="F:lipid-A-disaccharide synthase activity"/>
    <property type="evidence" value="ECO:0007669"/>
    <property type="project" value="UniProtKB-UniRule"/>
</dbReference>
<dbReference type="Pfam" id="PF02684">
    <property type="entry name" value="LpxB"/>
    <property type="match status" value="1"/>
</dbReference>
<evidence type="ECO:0000256" key="2">
    <source>
        <dbReference type="ARBA" id="ARBA00007868"/>
    </source>
</evidence>
<keyword evidence="6" id="KW-0441">Lipid A biosynthesis</keyword>
<evidence type="ECO:0000313" key="12">
    <source>
        <dbReference type="EMBL" id="AKK20108.1"/>
    </source>
</evidence>
<keyword evidence="5" id="KW-0444">Lipid biosynthesis</keyword>
<gene>
    <name evidence="12" type="primary">lpxB</name>
    <name evidence="12" type="ORF">G293_02380</name>
</gene>
<dbReference type="InterPro" id="IPR003835">
    <property type="entry name" value="Glyco_trans_19"/>
</dbReference>
<name>A0A0G3I6I0_LIBAF</name>
<dbReference type="Proteomes" id="UP000035503">
    <property type="component" value="Chromosome"/>
</dbReference>
<evidence type="ECO:0000256" key="10">
    <source>
        <dbReference type="ARBA" id="ARBA00048975"/>
    </source>
</evidence>
<proteinExistence type="inferred from homology"/>
<dbReference type="NCBIfam" id="TIGR00215">
    <property type="entry name" value="lpxB"/>
    <property type="match status" value="1"/>
</dbReference>
<evidence type="ECO:0000256" key="4">
    <source>
        <dbReference type="ARBA" id="ARBA00020902"/>
    </source>
</evidence>
<dbReference type="OrthoDB" id="9801642at2"/>
<protein>
    <recommendedName>
        <fullName evidence="4 11">Lipid-A-disaccharide synthase</fullName>
        <ecNumber evidence="3 11">2.4.1.182</ecNumber>
    </recommendedName>
</protein>
<dbReference type="GO" id="GO:0005543">
    <property type="term" value="F:phospholipid binding"/>
    <property type="evidence" value="ECO:0007669"/>
    <property type="project" value="TreeGrafter"/>
</dbReference>
<accession>A0A0G3I6I0</accession>
<evidence type="ECO:0000256" key="9">
    <source>
        <dbReference type="ARBA" id="ARBA00023098"/>
    </source>
</evidence>
<keyword evidence="13" id="KW-1185">Reference proteome</keyword>
<dbReference type="RefSeq" id="WP_047264144.1">
    <property type="nucleotide sequence ID" value="NZ_CP004021.1"/>
</dbReference>
<dbReference type="PATRIC" id="fig|1277257.4.peg.515"/>
<dbReference type="EMBL" id="CP004021">
    <property type="protein sequence ID" value="AKK20108.1"/>
    <property type="molecule type" value="Genomic_DNA"/>
</dbReference>
<dbReference type="STRING" id="1277257.G293_02380"/>
<reference evidence="12 13" key="1">
    <citation type="journal article" date="2015" name="Genome Announc.">
        <title>Complete Genome Sequence of 'Candidatus Liberibacter africanus,' a Bacterium Associated with Citrus Huanglongbing.</title>
        <authorList>
            <person name="Lin H."/>
            <person name="Pietersen G."/>
            <person name="Han C."/>
            <person name="Read D.A."/>
            <person name="Lou B."/>
            <person name="Gupta G."/>
            <person name="Civerolo E.L."/>
        </authorList>
    </citation>
    <scope>NUCLEOTIDE SEQUENCE [LARGE SCALE GENOMIC DNA]</scope>
    <source>
        <strain evidence="12 13">PTSAPSY</strain>
    </source>
</reference>
<evidence type="ECO:0000313" key="13">
    <source>
        <dbReference type="Proteomes" id="UP000035503"/>
    </source>
</evidence>
<comment type="function">
    <text evidence="1">Condensation of UDP-2,3-diacylglucosamine and 2,3-diacylglucosamine-1-phosphate to form lipid A disaccharide, a precursor of lipid A, a phosphorylated glycolipid that anchors the lipopolysaccharide to the outer membrane of the cell.</text>
</comment>
<organism evidence="12 13">
    <name type="scientific">Candidatus Liberibacter africanus PTSAPSY</name>
    <dbReference type="NCBI Taxonomy" id="1277257"/>
    <lineage>
        <taxon>Bacteria</taxon>
        <taxon>Pseudomonadati</taxon>
        <taxon>Pseudomonadota</taxon>
        <taxon>Alphaproteobacteria</taxon>
        <taxon>Hyphomicrobiales</taxon>
        <taxon>Rhizobiaceae</taxon>
        <taxon>Liberibacter</taxon>
    </lineage>
</organism>
<keyword evidence="7 12" id="KW-0328">Glycosyltransferase</keyword>
<dbReference type="AlphaFoldDB" id="A0A0G3I6I0"/>
<keyword evidence="9" id="KW-0443">Lipid metabolism</keyword>
<dbReference type="GO" id="GO:0009245">
    <property type="term" value="P:lipid A biosynthetic process"/>
    <property type="evidence" value="ECO:0007669"/>
    <property type="project" value="UniProtKB-UniRule"/>
</dbReference>
<dbReference type="GO" id="GO:0016020">
    <property type="term" value="C:membrane"/>
    <property type="evidence" value="ECO:0007669"/>
    <property type="project" value="GOC"/>
</dbReference>
<evidence type="ECO:0000256" key="8">
    <source>
        <dbReference type="ARBA" id="ARBA00022679"/>
    </source>
</evidence>